<keyword evidence="5" id="KW-0732">Signal</keyword>
<keyword evidence="2" id="KW-0719">Serine esterase</keyword>
<evidence type="ECO:0000256" key="4">
    <source>
        <dbReference type="ARBA" id="ARBA00023157"/>
    </source>
</evidence>
<sequence length="639" mass="67117">MKLRTRAALALAATILGSALTSLGTTGPPTAYGADAACPAVQFVGVRGSGEKNSDGAGYGTTVNSVRERVLAKYPDAQTYFIDYPAIPVSPLDPRYLSNYRDSIAKGINVLTSFLNSFATRCSGSAVVLAGYSQGAHVAGDVYQSLGKAAQDMVVGLTLLGDPRFNPGQAVIDVGPYDPHRVGVWQALGAGTVRTVPSARTNVVRSYCLAGDPVCNYSLADAWACDPHSGLYCSHLHYIDAGFTNRAGDWLNDRIASAGWSQEGLNAAHTGFNTNESTITTGNAGKLKRAWQYTGPAGWIFSRPVVWRDEAVFTAFDPATSTSQLNAVSMKTGALLWQKQLNGWGCHPLTDGTRVLVQTDQGLFAYNLADGSTAWSQTSLTGGGGCGAGSGALDGRTAYVLTPTAVAKVDSISGTVLWRDDLPVYLVTGLAVWANGVYVVTRLEPNYPSPQQGRLYTLNATTGTTVWSQTTAVTMDGTPAVADGLVYVGTQYASQGMLAFDTGNGAIRWQRKDVFQFWQTPAVTSNAVLVTNNSGNTTALIRALNPRTGATLWQKTTSMPSAGGDPVVANGVVYFGTGIDGSVVNAVRLDNGATLAKLQLSADSTNFEISPAVVNGTVLSTLNSDLGARTPSVQAFRLP</sequence>
<dbReference type="InterPro" id="IPR011047">
    <property type="entry name" value="Quinoprotein_ADH-like_sf"/>
</dbReference>
<dbReference type="Gene3D" id="3.40.50.1820">
    <property type="entry name" value="alpha/beta hydrolase"/>
    <property type="match status" value="1"/>
</dbReference>
<protein>
    <submittedName>
        <fullName evidence="7">Outer membrane protein assembly factor BamB, contains PQQ-like beta-propeller repeat</fullName>
    </submittedName>
</protein>
<dbReference type="InterPro" id="IPR015943">
    <property type="entry name" value="WD40/YVTN_repeat-like_dom_sf"/>
</dbReference>
<evidence type="ECO:0000256" key="1">
    <source>
        <dbReference type="ARBA" id="ARBA00007534"/>
    </source>
</evidence>
<dbReference type="InterPro" id="IPR029058">
    <property type="entry name" value="AB_hydrolase_fold"/>
</dbReference>
<gene>
    <name evidence="7" type="ORF">SAMN04489727_8672</name>
</gene>
<organism evidence="7 8">
    <name type="scientific">Amycolatopsis tolypomycina</name>
    <dbReference type="NCBI Taxonomy" id="208445"/>
    <lineage>
        <taxon>Bacteria</taxon>
        <taxon>Bacillati</taxon>
        <taxon>Actinomycetota</taxon>
        <taxon>Actinomycetes</taxon>
        <taxon>Pseudonocardiales</taxon>
        <taxon>Pseudonocardiaceae</taxon>
        <taxon>Amycolatopsis</taxon>
    </lineage>
</organism>
<keyword evidence="3" id="KW-0378">Hydrolase</keyword>
<name>A0A1H5CAD9_9PSEU</name>
<feature type="domain" description="Pyrrolo-quinoline quinone repeat" evidence="6">
    <location>
        <begin position="406"/>
        <end position="594"/>
    </location>
</feature>
<dbReference type="Proteomes" id="UP000199622">
    <property type="component" value="Unassembled WGS sequence"/>
</dbReference>
<dbReference type="InterPro" id="IPR000675">
    <property type="entry name" value="Cutinase/axe"/>
</dbReference>
<dbReference type="SUPFAM" id="SSF50998">
    <property type="entry name" value="Quinoprotein alcohol dehydrogenase-like"/>
    <property type="match status" value="1"/>
</dbReference>
<evidence type="ECO:0000256" key="2">
    <source>
        <dbReference type="ARBA" id="ARBA00022487"/>
    </source>
</evidence>
<dbReference type="InterPro" id="IPR002372">
    <property type="entry name" value="PQQ_rpt_dom"/>
</dbReference>
<dbReference type="InterPro" id="IPR018391">
    <property type="entry name" value="PQQ_b-propeller_rpt"/>
</dbReference>
<dbReference type="GO" id="GO:0052689">
    <property type="term" value="F:carboxylic ester hydrolase activity"/>
    <property type="evidence" value="ECO:0007669"/>
    <property type="project" value="UniProtKB-KW"/>
</dbReference>
<dbReference type="Pfam" id="PF01083">
    <property type="entry name" value="Cutinase"/>
    <property type="match status" value="1"/>
</dbReference>
<dbReference type="RefSeq" id="WP_167384921.1">
    <property type="nucleotide sequence ID" value="NZ_FNSO01000004.1"/>
</dbReference>
<dbReference type="Pfam" id="PF13360">
    <property type="entry name" value="PQQ_2"/>
    <property type="match status" value="1"/>
</dbReference>
<evidence type="ECO:0000313" key="8">
    <source>
        <dbReference type="Proteomes" id="UP000199622"/>
    </source>
</evidence>
<dbReference type="STRING" id="208445.SAMN04489727_8672"/>
<dbReference type="AlphaFoldDB" id="A0A1H5CAD9"/>
<feature type="signal peptide" evidence="5">
    <location>
        <begin position="1"/>
        <end position="24"/>
    </location>
</feature>
<dbReference type="SUPFAM" id="SSF53474">
    <property type="entry name" value="alpha/beta-Hydrolases"/>
    <property type="match status" value="1"/>
</dbReference>
<dbReference type="EMBL" id="FNSO01000004">
    <property type="protein sequence ID" value="SED63438.1"/>
    <property type="molecule type" value="Genomic_DNA"/>
</dbReference>
<keyword evidence="4" id="KW-1015">Disulfide bond</keyword>
<accession>A0A1H5CAD9</accession>
<dbReference type="SMART" id="SM00564">
    <property type="entry name" value="PQQ"/>
    <property type="match status" value="6"/>
</dbReference>
<feature type="chain" id="PRO_5039256844" evidence="5">
    <location>
        <begin position="25"/>
        <end position="639"/>
    </location>
</feature>
<evidence type="ECO:0000313" key="7">
    <source>
        <dbReference type="EMBL" id="SED63438.1"/>
    </source>
</evidence>
<proteinExistence type="inferred from homology"/>
<evidence type="ECO:0000256" key="3">
    <source>
        <dbReference type="ARBA" id="ARBA00022801"/>
    </source>
</evidence>
<reference evidence="8" key="1">
    <citation type="submission" date="2016-10" db="EMBL/GenBank/DDBJ databases">
        <authorList>
            <person name="Varghese N."/>
            <person name="Submissions S."/>
        </authorList>
    </citation>
    <scope>NUCLEOTIDE SEQUENCE [LARGE SCALE GENOMIC DNA]</scope>
    <source>
        <strain evidence="8">DSM 44544</strain>
    </source>
</reference>
<keyword evidence="8" id="KW-1185">Reference proteome</keyword>
<dbReference type="SMART" id="SM01110">
    <property type="entry name" value="Cutinase"/>
    <property type="match status" value="1"/>
</dbReference>
<dbReference type="Gene3D" id="2.130.10.10">
    <property type="entry name" value="YVTN repeat-like/Quinoprotein amine dehydrogenase"/>
    <property type="match status" value="2"/>
</dbReference>
<dbReference type="PANTHER" id="PTHR33630">
    <property type="entry name" value="CUTINASE RV1984C-RELATED-RELATED"/>
    <property type="match status" value="1"/>
</dbReference>
<evidence type="ECO:0000259" key="6">
    <source>
        <dbReference type="Pfam" id="PF13360"/>
    </source>
</evidence>
<evidence type="ECO:0000256" key="5">
    <source>
        <dbReference type="SAM" id="SignalP"/>
    </source>
</evidence>
<comment type="similarity">
    <text evidence="1">Belongs to the cutinase family.</text>
</comment>
<dbReference type="PANTHER" id="PTHR33630:SF9">
    <property type="entry name" value="CUTINASE 4"/>
    <property type="match status" value="1"/>
</dbReference>